<dbReference type="AlphaFoldDB" id="A0A927UE24"/>
<accession>A0A927UE24</accession>
<name>A0A927UE24_9FIRM</name>
<sequence>MFKIIFRGICNEWDDFPGQNGYLQIDVNGYTYGDYYPEELDGIMDQIDLSDWIERLVRVKEGLKKAEYVVLSDVDAYETWIEFKKKFTDVVVSIVTCEKWDGSMDIEYHLDNPKISDWGNQVITFDEFENEIDRAAEAYLAYLKSVNNDDELLKQVESRLIRECS</sequence>
<organism evidence="1 2">
    <name type="scientific">Pseudobutyrivibrio ruminis</name>
    <dbReference type="NCBI Taxonomy" id="46206"/>
    <lineage>
        <taxon>Bacteria</taxon>
        <taxon>Bacillati</taxon>
        <taxon>Bacillota</taxon>
        <taxon>Clostridia</taxon>
        <taxon>Lachnospirales</taxon>
        <taxon>Lachnospiraceae</taxon>
        <taxon>Pseudobutyrivibrio</taxon>
    </lineage>
</organism>
<gene>
    <name evidence="1" type="ORF">E7272_12420</name>
</gene>
<protein>
    <submittedName>
        <fullName evidence="1">Uncharacterized protein</fullName>
    </submittedName>
</protein>
<dbReference type="Proteomes" id="UP000766246">
    <property type="component" value="Unassembled WGS sequence"/>
</dbReference>
<proteinExistence type="predicted"/>
<evidence type="ECO:0000313" key="1">
    <source>
        <dbReference type="EMBL" id="MBE5920629.1"/>
    </source>
</evidence>
<reference evidence="1" key="1">
    <citation type="submission" date="2019-04" db="EMBL/GenBank/DDBJ databases">
        <title>Evolution of Biomass-Degrading Anaerobic Consortia Revealed by Metagenomics.</title>
        <authorList>
            <person name="Peng X."/>
        </authorList>
    </citation>
    <scope>NUCLEOTIDE SEQUENCE</scope>
    <source>
        <strain evidence="1">SIG311</strain>
    </source>
</reference>
<comment type="caution">
    <text evidence="1">The sequence shown here is derived from an EMBL/GenBank/DDBJ whole genome shotgun (WGS) entry which is preliminary data.</text>
</comment>
<dbReference type="EMBL" id="SVER01000041">
    <property type="protein sequence ID" value="MBE5920629.1"/>
    <property type="molecule type" value="Genomic_DNA"/>
</dbReference>
<evidence type="ECO:0000313" key="2">
    <source>
        <dbReference type="Proteomes" id="UP000766246"/>
    </source>
</evidence>